<dbReference type="InterPro" id="IPR012347">
    <property type="entry name" value="Ferritin-like"/>
</dbReference>
<feature type="domain" description="DUF305" evidence="1">
    <location>
        <begin position="1"/>
        <end position="48"/>
    </location>
</feature>
<sequence>MRHMTTHHQQGITLARLAVAWAQDPHLRALAALMVASQAGQNMIFARWRGGSVIP</sequence>
<reference evidence="2 3" key="1">
    <citation type="submission" date="2019-03" db="EMBL/GenBank/DDBJ databases">
        <title>Bradyrhizobium diversity isolated from nodules of Chamaecrista fasciculata.</title>
        <authorList>
            <person name="Klepa M.S."/>
            <person name="Urquiaga M.O."/>
            <person name="Hungria M."/>
            <person name="Delamuta J.R."/>
        </authorList>
    </citation>
    <scope>NUCLEOTIDE SEQUENCE [LARGE SCALE GENOMIC DNA]</scope>
    <source>
        <strain evidence="2 3">CNPSo 3448</strain>
    </source>
</reference>
<evidence type="ECO:0000259" key="1">
    <source>
        <dbReference type="Pfam" id="PF03713"/>
    </source>
</evidence>
<gene>
    <name evidence="2" type="ORF">E4K65_04870</name>
</gene>
<protein>
    <submittedName>
        <fullName evidence="2">DUF305 domain-containing protein</fullName>
    </submittedName>
</protein>
<dbReference type="Pfam" id="PF03713">
    <property type="entry name" value="DUF305"/>
    <property type="match status" value="1"/>
</dbReference>
<dbReference type="Gene3D" id="1.20.1260.10">
    <property type="match status" value="1"/>
</dbReference>
<name>A0A4Y9M8M7_9BRAD</name>
<keyword evidence="3" id="KW-1185">Reference proteome</keyword>
<dbReference type="Proteomes" id="UP000297966">
    <property type="component" value="Unassembled WGS sequence"/>
</dbReference>
<dbReference type="OrthoDB" id="517560at2"/>
<dbReference type="EMBL" id="SPQT01000001">
    <property type="protein sequence ID" value="TFV51387.1"/>
    <property type="molecule type" value="Genomic_DNA"/>
</dbReference>
<dbReference type="RefSeq" id="WP_135173129.1">
    <property type="nucleotide sequence ID" value="NZ_SPQT01000001.1"/>
</dbReference>
<organism evidence="2 3">
    <name type="scientific">Bradyrhizobium niftali</name>
    <dbReference type="NCBI Taxonomy" id="2560055"/>
    <lineage>
        <taxon>Bacteria</taxon>
        <taxon>Pseudomonadati</taxon>
        <taxon>Pseudomonadota</taxon>
        <taxon>Alphaproteobacteria</taxon>
        <taxon>Hyphomicrobiales</taxon>
        <taxon>Nitrobacteraceae</taxon>
        <taxon>Bradyrhizobium</taxon>
    </lineage>
</organism>
<accession>A0A4Y9M8M7</accession>
<evidence type="ECO:0000313" key="3">
    <source>
        <dbReference type="Proteomes" id="UP000297966"/>
    </source>
</evidence>
<comment type="caution">
    <text evidence="2">The sequence shown here is derived from an EMBL/GenBank/DDBJ whole genome shotgun (WGS) entry which is preliminary data.</text>
</comment>
<evidence type="ECO:0000313" key="2">
    <source>
        <dbReference type="EMBL" id="TFV51387.1"/>
    </source>
</evidence>
<proteinExistence type="predicted"/>
<dbReference type="InterPro" id="IPR005183">
    <property type="entry name" value="DUF305_CopM-like"/>
</dbReference>
<dbReference type="AlphaFoldDB" id="A0A4Y9M8M7"/>